<evidence type="ECO:0000313" key="3">
    <source>
        <dbReference type="Proteomes" id="UP000481861"/>
    </source>
</evidence>
<organism evidence="2 3">
    <name type="scientific">Massariosphaeria phaeospora</name>
    <dbReference type="NCBI Taxonomy" id="100035"/>
    <lineage>
        <taxon>Eukaryota</taxon>
        <taxon>Fungi</taxon>
        <taxon>Dikarya</taxon>
        <taxon>Ascomycota</taxon>
        <taxon>Pezizomycotina</taxon>
        <taxon>Dothideomycetes</taxon>
        <taxon>Pleosporomycetidae</taxon>
        <taxon>Pleosporales</taxon>
        <taxon>Pleosporales incertae sedis</taxon>
        <taxon>Massariosphaeria</taxon>
    </lineage>
</organism>
<sequence length="212" mass="23238">MSPSKAHVAYTPEHMKQVLQDALSPSDSDIRDSPLFHKRATASRTREAGYDSSSSSDDEDHDQQIPSSSPYPQQIPSSSPYPQANEASPLLQRNGTTYLGHASRGEYTTPLHPRGTTTAPGLALNSSPIRPLDSSPTRRGNFTPARTFEVESSFLQAMIGLLERQANIVPDHVITKSEVRKMVRKEIASPTTPVEDVPRSLSNMVAPSRIMM</sequence>
<gene>
    <name evidence="2" type="ORF">BDV95DRAFT_669179</name>
</gene>
<name>A0A7C8I7N4_9PLEO</name>
<evidence type="ECO:0000313" key="2">
    <source>
        <dbReference type="EMBL" id="KAF2870272.1"/>
    </source>
</evidence>
<feature type="compositionally biased region" description="Polar residues" evidence="1">
    <location>
        <begin position="115"/>
        <end position="140"/>
    </location>
</feature>
<feature type="compositionally biased region" description="Low complexity" evidence="1">
    <location>
        <begin position="64"/>
        <end position="83"/>
    </location>
</feature>
<comment type="caution">
    <text evidence="2">The sequence shown here is derived from an EMBL/GenBank/DDBJ whole genome shotgun (WGS) entry which is preliminary data.</text>
</comment>
<protein>
    <submittedName>
        <fullName evidence="2">Uncharacterized protein</fullName>
    </submittedName>
</protein>
<proteinExistence type="predicted"/>
<dbReference type="AlphaFoldDB" id="A0A7C8I7N4"/>
<keyword evidence="3" id="KW-1185">Reference proteome</keyword>
<dbReference type="EMBL" id="JAADJZ010000014">
    <property type="protein sequence ID" value="KAF2870272.1"/>
    <property type="molecule type" value="Genomic_DNA"/>
</dbReference>
<feature type="region of interest" description="Disordered" evidence="1">
    <location>
        <begin position="100"/>
        <end position="144"/>
    </location>
</feature>
<evidence type="ECO:0000256" key="1">
    <source>
        <dbReference type="SAM" id="MobiDB-lite"/>
    </source>
</evidence>
<dbReference type="Proteomes" id="UP000481861">
    <property type="component" value="Unassembled WGS sequence"/>
</dbReference>
<reference evidence="2 3" key="1">
    <citation type="submission" date="2020-01" db="EMBL/GenBank/DDBJ databases">
        <authorList>
            <consortium name="DOE Joint Genome Institute"/>
            <person name="Haridas S."/>
            <person name="Albert R."/>
            <person name="Binder M."/>
            <person name="Bloem J."/>
            <person name="Labutti K."/>
            <person name="Salamov A."/>
            <person name="Andreopoulos B."/>
            <person name="Baker S.E."/>
            <person name="Barry K."/>
            <person name="Bills G."/>
            <person name="Bluhm B.H."/>
            <person name="Cannon C."/>
            <person name="Castanera R."/>
            <person name="Culley D.E."/>
            <person name="Daum C."/>
            <person name="Ezra D."/>
            <person name="Gonzalez J.B."/>
            <person name="Henrissat B."/>
            <person name="Kuo A."/>
            <person name="Liang C."/>
            <person name="Lipzen A."/>
            <person name="Lutzoni F."/>
            <person name="Magnuson J."/>
            <person name="Mondo S."/>
            <person name="Nolan M."/>
            <person name="Ohm R."/>
            <person name="Pangilinan J."/>
            <person name="Park H.-J.H."/>
            <person name="Ramirez L."/>
            <person name="Alfaro M."/>
            <person name="Sun H."/>
            <person name="Tritt A."/>
            <person name="Yoshinaga Y."/>
            <person name="Zwiers L.-H.L."/>
            <person name="Turgeon B.G."/>
            <person name="Goodwin S.B."/>
            <person name="Spatafora J.W."/>
            <person name="Crous P.W."/>
            <person name="Grigoriev I.V."/>
        </authorList>
    </citation>
    <scope>NUCLEOTIDE SEQUENCE [LARGE SCALE GENOMIC DNA]</scope>
    <source>
        <strain evidence="2 3">CBS 611.86</strain>
    </source>
</reference>
<dbReference type="OrthoDB" id="3800254at2759"/>
<accession>A0A7C8I7N4</accession>
<feature type="region of interest" description="Disordered" evidence="1">
    <location>
        <begin position="1"/>
        <end position="87"/>
    </location>
</feature>
<feature type="non-terminal residue" evidence="2">
    <location>
        <position position="212"/>
    </location>
</feature>